<protein>
    <submittedName>
        <fullName evidence="2">Uncharacterized protein</fullName>
    </submittedName>
</protein>
<gene>
    <name evidence="2" type="ORF">SAMN04489724_2438</name>
</gene>
<keyword evidence="1" id="KW-0812">Transmembrane</keyword>
<dbReference type="RefSeq" id="WP_091693270.1">
    <property type="nucleotide sequence ID" value="NZ_FPBF01000003.1"/>
</dbReference>
<evidence type="ECO:0000313" key="3">
    <source>
        <dbReference type="Proteomes" id="UP000199673"/>
    </source>
</evidence>
<keyword evidence="1" id="KW-1133">Transmembrane helix</keyword>
<dbReference type="STRING" id="305507.SAMN04489724_2438"/>
<proteinExistence type="predicted"/>
<keyword evidence="3" id="KW-1185">Reference proteome</keyword>
<organism evidence="2 3">
    <name type="scientific">Algoriphagus locisalis</name>
    <dbReference type="NCBI Taxonomy" id="305507"/>
    <lineage>
        <taxon>Bacteria</taxon>
        <taxon>Pseudomonadati</taxon>
        <taxon>Bacteroidota</taxon>
        <taxon>Cytophagia</taxon>
        <taxon>Cytophagales</taxon>
        <taxon>Cyclobacteriaceae</taxon>
        <taxon>Algoriphagus</taxon>
    </lineage>
</organism>
<dbReference type="Proteomes" id="UP000199673">
    <property type="component" value="Unassembled WGS sequence"/>
</dbReference>
<evidence type="ECO:0000256" key="1">
    <source>
        <dbReference type="SAM" id="Phobius"/>
    </source>
</evidence>
<reference evidence="3" key="1">
    <citation type="submission" date="2016-10" db="EMBL/GenBank/DDBJ databases">
        <authorList>
            <person name="Varghese N."/>
            <person name="Submissions S."/>
        </authorList>
    </citation>
    <scope>NUCLEOTIDE SEQUENCE [LARGE SCALE GENOMIC DNA]</scope>
    <source>
        <strain evidence="3">DSM 23445</strain>
    </source>
</reference>
<feature type="transmembrane region" description="Helical" evidence="1">
    <location>
        <begin position="6"/>
        <end position="29"/>
    </location>
</feature>
<dbReference type="EMBL" id="FPBF01000003">
    <property type="protein sequence ID" value="SFT86739.1"/>
    <property type="molecule type" value="Genomic_DNA"/>
</dbReference>
<sequence length="232" mass="26840">MNNWNDLYALILIVFAIYLFLFLCFFGFTRYLKKRRINKRYLAWINKIRLFYKPVAWLVIIGGFIALDPLTHGLIIVLLAVFGYKQLGNYVSGLFIRSSPMVVTDTLVKAGKIHGRINRIGTLGMVLGTDQGERWVWYNFFDKTGFTLISNQTNVLQRALYLQTELSKEELLDLVFNHPVLALGKPINIKELANKKTFLMHYTLIKGAKHEDFINYLHGHNIMTNSTENFNA</sequence>
<dbReference type="OrthoDB" id="1116684at2"/>
<evidence type="ECO:0000313" key="2">
    <source>
        <dbReference type="EMBL" id="SFT86739.1"/>
    </source>
</evidence>
<dbReference type="AlphaFoldDB" id="A0A1I7BHR9"/>
<name>A0A1I7BHR9_9BACT</name>
<feature type="transmembrane region" description="Helical" evidence="1">
    <location>
        <begin position="50"/>
        <end position="67"/>
    </location>
</feature>
<accession>A0A1I7BHR9</accession>
<keyword evidence="1" id="KW-0472">Membrane</keyword>